<name>A0A9D3RUJ7_ANGAN</name>
<organism evidence="1 2">
    <name type="scientific">Anguilla anguilla</name>
    <name type="common">European freshwater eel</name>
    <name type="synonym">Muraena anguilla</name>
    <dbReference type="NCBI Taxonomy" id="7936"/>
    <lineage>
        <taxon>Eukaryota</taxon>
        <taxon>Metazoa</taxon>
        <taxon>Chordata</taxon>
        <taxon>Craniata</taxon>
        <taxon>Vertebrata</taxon>
        <taxon>Euteleostomi</taxon>
        <taxon>Actinopterygii</taxon>
        <taxon>Neopterygii</taxon>
        <taxon>Teleostei</taxon>
        <taxon>Anguilliformes</taxon>
        <taxon>Anguillidae</taxon>
        <taxon>Anguilla</taxon>
    </lineage>
</organism>
<reference evidence="1" key="1">
    <citation type="submission" date="2021-01" db="EMBL/GenBank/DDBJ databases">
        <title>A chromosome-scale assembly of European eel, Anguilla anguilla.</title>
        <authorList>
            <person name="Henkel C."/>
            <person name="Jong-Raadsen S.A."/>
            <person name="Dufour S."/>
            <person name="Weltzien F.-A."/>
            <person name="Palstra A.P."/>
            <person name="Pelster B."/>
            <person name="Spaink H.P."/>
            <person name="Van Den Thillart G.E."/>
            <person name="Jansen H."/>
            <person name="Zahm M."/>
            <person name="Klopp C."/>
            <person name="Cedric C."/>
            <person name="Louis A."/>
            <person name="Berthelot C."/>
            <person name="Parey E."/>
            <person name="Roest Crollius H."/>
            <person name="Montfort J."/>
            <person name="Robinson-Rechavi M."/>
            <person name="Bucao C."/>
            <person name="Bouchez O."/>
            <person name="Gislard M."/>
            <person name="Lluch J."/>
            <person name="Milhes M."/>
            <person name="Lampietro C."/>
            <person name="Lopez Roques C."/>
            <person name="Donnadieu C."/>
            <person name="Braasch I."/>
            <person name="Desvignes T."/>
            <person name="Postlethwait J."/>
            <person name="Bobe J."/>
            <person name="Guiguen Y."/>
            <person name="Dirks R."/>
        </authorList>
    </citation>
    <scope>NUCLEOTIDE SEQUENCE</scope>
    <source>
        <strain evidence="1">Tag_6206</strain>
        <tissue evidence="1">Liver</tissue>
    </source>
</reference>
<proteinExistence type="predicted"/>
<comment type="caution">
    <text evidence="1">The sequence shown here is derived from an EMBL/GenBank/DDBJ whole genome shotgun (WGS) entry which is preliminary data.</text>
</comment>
<accession>A0A9D3RUJ7</accession>
<keyword evidence="2" id="KW-1185">Reference proteome</keyword>
<dbReference type="EMBL" id="JAFIRN010000008">
    <property type="protein sequence ID" value="KAG5843510.1"/>
    <property type="molecule type" value="Genomic_DNA"/>
</dbReference>
<protein>
    <submittedName>
        <fullName evidence="1">Uncharacterized protein</fullName>
    </submittedName>
</protein>
<sequence length="84" mass="9285">MLGYLRNESTPTNQHGSLVYRTACCISAGQNSDARQYTCMCLEGELRGGVFKLDQWKKLGVSPTQGSRNFKSWEEAGGSFGFRA</sequence>
<gene>
    <name evidence="1" type="ORF">ANANG_G00151690</name>
</gene>
<evidence type="ECO:0000313" key="1">
    <source>
        <dbReference type="EMBL" id="KAG5843510.1"/>
    </source>
</evidence>
<dbReference type="AlphaFoldDB" id="A0A9D3RUJ7"/>
<dbReference type="Proteomes" id="UP001044222">
    <property type="component" value="Chromosome 8"/>
</dbReference>
<evidence type="ECO:0000313" key="2">
    <source>
        <dbReference type="Proteomes" id="UP001044222"/>
    </source>
</evidence>